<protein>
    <submittedName>
        <fullName evidence="1">Uncharacterized protein</fullName>
    </submittedName>
</protein>
<dbReference type="Proteomes" id="UP000198666">
    <property type="component" value="Unassembled WGS sequence"/>
</dbReference>
<organism evidence="1 2">
    <name type="scientific">Terribacillus halophilus</name>
    <dbReference type="NCBI Taxonomy" id="361279"/>
    <lineage>
        <taxon>Bacteria</taxon>
        <taxon>Bacillati</taxon>
        <taxon>Bacillota</taxon>
        <taxon>Bacilli</taxon>
        <taxon>Bacillales</taxon>
        <taxon>Bacillaceae</taxon>
        <taxon>Terribacillus</taxon>
    </lineage>
</organism>
<evidence type="ECO:0000313" key="1">
    <source>
        <dbReference type="EMBL" id="SDC76366.1"/>
    </source>
</evidence>
<dbReference type="EMBL" id="FMZB01000004">
    <property type="protein sequence ID" value="SDC76366.1"/>
    <property type="molecule type" value="Genomic_DNA"/>
</dbReference>
<evidence type="ECO:0000313" key="2">
    <source>
        <dbReference type="Proteomes" id="UP000198666"/>
    </source>
</evidence>
<dbReference type="STRING" id="361279.SAMN05421663_10438"/>
<name>A0A1G6PA44_9BACI</name>
<sequence>MHVQNGYKIVHYILLLDQYTKGLKKMSQEKIIIEGSCEGMRFYKELDIVISPEAETPEQAIIRFYGSEAENFEMLAREQGWRNCYWTYADDSVLLPQAN</sequence>
<accession>A0A1G6PA44</accession>
<proteinExistence type="predicted"/>
<keyword evidence="2" id="KW-1185">Reference proteome</keyword>
<dbReference type="AlphaFoldDB" id="A0A1G6PA44"/>
<gene>
    <name evidence="1" type="ORF">SAMN05421663_10438</name>
</gene>
<reference evidence="2" key="1">
    <citation type="submission" date="2016-10" db="EMBL/GenBank/DDBJ databases">
        <authorList>
            <person name="Varghese N."/>
            <person name="Submissions S."/>
        </authorList>
    </citation>
    <scope>NUCLEOTIDE SEQUENCE [LARGE SCALE GENOMIC DNA]</scope>
    <source>
        <strain evidence="2">DSM 21620</strain>
    </source>
</reference>